<dbReference type="EMBL" id="PGFZ01000030">
    <property type="protein sequence ID" value="POZ49678.1"/>
    <property type="molecule type" value="Genomic_DNA"/>
</dbReference>
<dbReference type="Proteomes" id="UP000237423">
    <property type="component" value="Unassembled WGS sequence"/>
</dbReference>
<organism evidence="1 2">
    <name type="scientific">Methylovulum psychrotolerans</name>
    <dbReference type="NCBI Taxonomy" id="1704499"/>
    <lineage>
        <taxon>Bacteria</taxon>
        <taxon>Pseudomonadati</taxon>
        <taxon>Pseudomonadota</taxon>
        <taxon>Gammaproteobacteria</taxon>
        <taxon>Methylococcales</taxon>
        <taxon>Methylococcaceae</taxon>
        <taxon>Methylovulum</taxon>
    </lineage>
</organism>
<comment type="caution">
    <text evidence="1">The sequence shown here is derived from an EMBL/GenBank/DDBJ whole genome shotgun (WGS) entry which is preliminary data.</text>
</comment>
<protein>
    <submittedName>
        <fullName evidence="1">Uncharacterized protein</fullName>
    </submittedName>
</protein>
<sequence>MGLLGMKKHTANTQKTFLQAKKAAIKAAKRTEQANHHSEQIIREKKRRGFISAASLTNGRYDGELARDESGAVIGVYRRSGHQITFHPIKNEL</sequence>
<evidence type="ECO:0000313" key="1">
    <source>
        <dbReference type="EMBL" id="POZ49678.1"/>
    </source>
</evidence>
<proteinExistence type="predicted"/>
<evidence type="ECO:0000313" key="2">
    <source>
        <dbReference type="Proteomes" id="UP000237423"/>
    </source>
</evidence>
<name>A0A2S5CFU3_9GAMM</name>
<gene>
    <name evidence="1" type="ORF">AADEFJLK_04544</name>
</gene>
<dbReference type="AlphaFoldDB" id="A0A2S5CFU3"/>
<accession>A0A2S5CFU3</accession>
<reference evidence="1 2" key="1">
    <citation type="submission" date="2017-11" db="EMBL/GenBank/DDBJ databases">
        <title>Draft Genome Sequence of Methylobacter psychrotolerans Sph1T, an Obligate Methanotroph from Low-Temperature Environments.</title>
        <authorList>
            <person name="Oshkin I.Y."/>
            <person name="Miroshnikov K."/>
            <person name="Belova S.E."/>
            <person name="Korzhenkov A."/>
            <person name="Toshchakov S.V."/>
            <person name="Dedysh S.N."/>
        </authorList>
    </citation>
    <scope>NUCLEOTIDE SEQUENCE [LARGE SCALE GENOMIC DNA]</scope>
    <source>
        <strain evidence="1 2">Sph1</strain>
    </source>
</reference>